<proteinExistence type="predicted"/>
<sequence length="307" mass="32906">MASCFKHQHRSDDFEGLSGEEIPSALAVSQWVLDRITEVSRCLGLSLEGHEDEAMRLFAAVEASWREGTPTPKHTAQPPNHNNTTTTISNSNRKDGNSWSSGPAPPPLPGTPPVPSANRNHNSGGNNNPSNGGSSGGGSSKSGIGGGGVAGIVISLLVVGGLVAFFIVTRRSSTDVEKLDNQPFAPLASHEARKNKEQLVRHQHRKKQRTPRLPKHQTSNPEGNKTPAVATSNQPMTAKNRTEQNHPMTDGASRAKHRRKHGTPRLTTPTASQQQAGATLTIKMDNNPEQQPIQNPKQNQTRSLSAA</sequence>
<dbReference type="Proteomes" id="UP001060215">
    <property type="component" value="Chromosome 11"/>
</dbReference>
<organism evidence="1 2">
    <name type="scientific">Camellia lanceoleosa</name>
    <dbReference type="NCBI Taxonomy" id="1840588"/>
    <lineage>
        <taxon>Eukaryota</taxon>
        <taxon>Viridiplantae</taxon>
        <taxon>Streptophyta</taxon>
        <taxon>Embryophyta</taxon>
        <taxon>Tracheophyta</taxon>
        <taxon>Spermatophyta</taxon>
        <taxon>Magnoliopsida</taxon>
        <taxon>eudicotyledons</taxon>
        <taxon>Gunneridae</taxon>
        <taxon>Pentapetalae</taxon>
        <taxon>asterids</taxon>
        <taxon>Ericales</taxon>
        <taxon>Theaceae</taxon>
        <taxon>Camellia</taxon>
    </lineage>
</organism>
<reference evidence="1 2" key="1">
    <citation type="journal article" date="2022" name="Plant J.">
        <title>Chromosome-level genome of Camellia lanceoleosa provides a valuable resource for understanding genome evolution and self-incompatibility.</title>
        <authorList>
            <person name="Gong W."/>
            <person name="Xiao S."/>
            <person name="Wang L."/>
            <person name="Liao Z."/>
            <person name="Chang Y."/>
            <person name="Mo W."/>
            <person name="Hu G."/>
            <person name="Li W."/>
            <person name="Zhao G."/>
            <person name="Zhu H."/>
            <person name="Hu X."/>
            <person name="Ji K."/>
            <person name="Xiang X."/>
            <person name="Song Q."/>
            <person name="Yuan D."/>
            <person name="Jin S."/>
            <person name="Zhang L."/>
        </authorList>
    </citation>
    <scope>NUCLEOTIDE SEQUENCE [LARGE SCALE GENOMIC DNA]</scope>
    <source>
        <strain evidence="1">SQ_2022a</strain>
    </source>
</reference>
<name>A0ACC0F1P4_9ERIC</name>
<protein>
    <submittedName>
        <fullName evidence="1">Protein STRUBBELIG-RECEPTOR FAMILY 7</fullName>
    </submittedName>
</protein>
<keyword evidence="2" id="KW-1185">Reference proteome</keyword>
<gene>
    <name evidence="1" type="ORF">LOK49_LG15G00300</name>
</gene>
<evidence type="ECO:0000313" key="1">
    <source>
        <dbReference type="EMBL" id="KAI7982618.1"/>
    </source>
</evidence>
<accession>A0ACC0F1P4</accession>
<comment type="caution">
    <text evidence="1">The sequence shown here is derived from an EMBL/GenBank/DDBJ whole genome shotgun (WGS) entry which is preliminary data.</text>
</comment>
<evidence type="ECO:0000313" key="2">
    <source>
        <dbReference type="Proteomes" id="UP001060215"/>
    </source>
</evidence>
<dbReference type="EMBL" id="CM045768">
    <property type="protein sequence ID" value="KAI7982618.1"/>
    <property type="molecule type" value="Genomic_DNA"/>
</dbReference>